<evidence type="ECO:0000313" key="1">
    <source>
        <dbReference type="EMBL" id="MBA9088685.1"/>
    </source>
</evidence>
<gene>
    <name evidence="1" type="ORF">FHR92_005203</name>
</gene>
<dbReference type="EMBL" id="JACJIP010000064">
    <property type="protein sequence ID" value="MBA9088685.1"/>
    <property type="molecule type" value="Genomic_DNA"/>
</dbReference>
<sequence>MGNIPKDQVICKCLDLLNLSDERDKTLDFRTQKLTVSRFVKIMIEAELRQHSSLPSICALRIRFNNILILHLLASLKSHANFVQFHIPTASCCFLKSPNDFIV</sequence>
<organism evidence="1 2">
    <name type="scientific">Fontibacillus solani</name>
    <dbReference type="NCBI Taxonomy" id="1572857"/>
    <lineage>
        <taxon>Bacteria</taxon>
        <taxon>Bacillati</taxon>
        <taxon>Bacillota</taxon>
        <taxon>Bacilli</taxon>
        <taxon>Bacillales</taxon>
        <taxon>Paenibacillaceae</taxon>
        <taxon>Fontibacillus</taxon>
    </lineage>
</organism>
<proteinExistence type="predicted"/>
<keyword evidence="2" id="KW-1185">Reference proteome</keyword>
<reference evidence="1 2" key="1">
    <citation type="submission" date="2020-08" db="EMBL/GenBank/DDBJ databases">
        <title>Genomic Encyclopedia of Type Strains, Phase III (KMG-III): the genomes of soil and plant-associated and newly described type strains.</title>
        <authorList>
            <person name="Whitman W."/>
        </authorList>
    </citation>
    <scope>NUCLEOTIDE SEQUENCE [LARGE SCALE GENOMIC DNA]</scope>
    <source>
        <strain evidence="1 2">CECT 8693</strain>
    </source>
</reference>
<accession>A0A7W3XUG5</accession>
<evidence type="ECO:0000313" key="2">
    <source>
        <dbReference type="Proteomes" id="UP000567067"/>
    </source>
</evidence>
<protein>
    <submittedName>
        <fullName evidence="1">Uncharacterized protein</fullName>
    </submittedName>
</protein>
<dbReference type="AlphaFoldDB" id="A0A7W3XUG5"/>
<dbReference type="Proteomes" id="UP000567067">
    <property type="component" value="Unassembled WGS sequence"/>
</dbReference>
<name>A0A7W3XUG5_9BACL</name>
<comment type="caution">
    <text evidence="1">The sequence shown here is derived from an EMBL/GenBank/DDBJ whole genome shotgun (WGS) entry which is preliminary data.</text>
</comment>